<evidence type="ECO:0000313" key="4">
    <source>
        <dbReference type="Proteomes" id="UP000002852"/>
    </source>
</evidence>
<keyword evidence="2" id="KW-0732">Signal</keyword>
<feature type="region of interest" description="Disordered" evidence="1">
    <location>
        <begin position="23"/>
        <end position="91"/>
    </location>
</feature>
<reference evidence="4" key="1">
    <citation type="submission" date="2012-01" db="EMBL/GenBank/DDBJ databases">
        <authorList>
            <person name="Walter R."/>
            <person name="Schartl M."/>
            <person name="Warren W."/>
        </authorList>
    </citation>
    <scope>NUCLEOTIDE SEQUENCE [LARGE SCALE GENOMIC DNA]</scope>
    <source>
        <strain evidence="4">JP 163 A</strain>
    </source>
</reference>
<dbReference type="Ensembl" id="ENSXMAT00000032061.1">
    <property type="protein sequence ID" value="ENSXMAP00000020707.1"/>
    <property type="gene ID" value="ENSXMAG00000020955.1"/>
</dbReference>
<keyword evidence="4" id="KW-1185">Reference proteome</keyword>
<feature type="chain" id="PRO_5017260693" description="IGFBP N-terminal domain-containing protein" evidence="2">
    <location>
        <begin position="23"/>
        <end position="141"/>
    </location>
</feature>
<feature type="signal peptide" evidence="2">
    <location>
        <begin position="1"/>
        <end position="22"/>
    </location>
</feature>
<evidence type="ECO:0000256" key="2">
    <source>
        <dbReference type="SAM" id="SignalP"/>
    </source>
</evidence>
<reference evidence="3" key="4">
    <citation type="submission" date="2025-09" db="UniProtKB">
        <authorList>
            <consortium name="Ensembl"/>
        </authorList>
    </citation>
    <scope>IDENTIFICATION</scope>
    <source>
        <strain evidence="3">JP 163 A</strain>
    </source>
</reference>
<accession>A0A3B5PQK2</accession>
<reference evidence="4" key="2">
    <citation type="journal article" date="2013" name="Nat. Genet.">
        <title>The genome of the platyfish, Xiphophorus maculatus, provides insights into evolutionary adaptation and several complex traits.</title>
        <authorList>
            <person name="Schartl M."/>
            <person name="Walter R.B."/>
            <person name="Shen Y."/>
            <person name="Garcia T."/>
            <person name="Catchen J."/>
            <person name="Amores A."/>
            <person name="Braasch I."/>
            <person name="Chalopin D."/>
            <person name="Volff J.N."/>
            <person name="Lesch K.P."/>
            <person name="Bisazza A."/>
            <person name="Minx P."/>
            <person name="Hillier L."/>
            <person name="Wilson R.K."/>
            <person name="Fuerstenberg S."/>
            <person name="Boore J."/>
            <person name="Searle S."/>
            <person name="Postlethwait J.H."/>
            <person name="Warren W.C."/>
        </authorList>
    </citation>
    <scope>NUCLEOTIDE SEQUENCE [LARGE SCALE GENOMIC DNA]</scope>
    <source>
        <strain evidence="4">JP 163 A</strain>
    </source>
</reference>
<dbReference type="GeneTree" id="ENSGT01100000264014"/>
<proteinExistence type="predicted"/>
<evidence type="ECO:0008006" key="5">
    <source>
        <dbReference type="Google" id="ProtNLM"/>
    </source>
</evidence>
<name>A0A3B5PQK2_XIPMA</name>
<dbReference type="Proteomes" id="UP000002852">
    <property type="component" value="Unassembled WGS sequence"/>
</dbReference>
<protein>
    <recommendedName>
        <fullName evidence="5">IGFBP N-terminal domain-containing protein</fullName>
    </recommendedName>
</protein>
<evidence type="ECO:0000313" key="3">
    <source>
        <dbReference type="Ensembl" id="ENSXMAP00000020707.1"/>
    </source>
</evidence>
<sequence length="141" mass="15695">MRSSNNVLFLHLSCGSLHLVPSQRPVLTQRPDRTQRPVPSQRPDRTQRPVPSQRPDRTQGPVPSQGPDRTQRPVPSQRPDRTQRPVPSQRQVLKVCPSCSDTSLPEDGCVRSNPACSCLQSANVHSSMTTYFPSCLFEAVI</sequence>
<organism evidence="3 4">
    <name type="scientific">Xiphophorus maculatus</name>
    <name type="common">Southern platyfish</name>
    <name type="synonym">Platypoecilus maculatus</name>
    <dbReference type="NCBI Taxonomy" id="8083"/>
    <lineage>
        <taxon>Eukaryota</taxon>
        <taxon>Metazoa</taxon>
        <taxon>Chordata</taxon>
        <taxon>Craniata</taxon>
        <taxon>Vertebrata</taxon>
        <taxon>Euteleostomi</taxon>
        <taxon>Actinopterygii</taxon>
        <taxon>Neopterygii</taxon>
        <taxon>Teleostei</taxon>
        <taxon>Neoteleostei</taxon>
        <taxon>Acanthomorphata</taxon>
        <taxon>Ovalentaria</taxon>
        <taxon>Atherinomorphae</taxon>
        <taxon>Cyprinodontiformes</taxon>
        <taxon>Poeciliidae</taxon>
        <taxon>Poeciliinae</taxon>
        <taxon>Xiphophorus</taxon>
    </lineage>
</organism>
<dbReference type="AlphaFoldDB" id="A0A3B5PQK2"/>
<evidence type="ECO:0000256" key="1">
    <source>
        <dbReference type="SAM" id="MobiDB-lite"/>
    </source>
</evidence>
<reference evidence="3" key="3">
    <citation type="submission" date="2025-08" db="UniProtKB">
        <authorList>
            <consortium name="Ensembl"/>
        </authorList>
    </citation>
    <scope>IDENTIFICATION</scope>
    <source>
        <strain evidence="3">JP 163 A</strain>
    </source>
</reference>
<dbReference type="InParanoid" id="A0A3B5PQK2"/>
<dbReference type="OMA" id="NSQCPTN"/>